<proteinExistence type="predicted"/>
<dbReference type="AlphaFoldDB" id="A0AAV9VEE1"/>
<gene>
    <name evidence="1" type="ORF">TWF696_000274</name>
</gene>
<name>A0AAV9VEE1_9PEZI</name>
<dbReference type="EMBL" id="JAVHNQ010000001">
    <property type="protein sequence ID" value="KAK6359107.1"/>
    <property type="molecule type" value="Genomic_DNA"/>
</dbReference>
<accession>A0AAV9VEE1</accession>
<protein>
    <submittedName>
        <fullName evidence="1">Uncharacterized protein</fullName>
    </submittedName>
</protein>
<comment type="caution">
    <text evidence="1">The sequence shown here is derived from an EMBL/GenBank/DDBJ whole genome shotgun (WGS) entry which is preliminary data.</text>
</comment>
<sequence length="236" mass="25911">MALARNYAISFFDREWRVSGLWNEALHDATTRNVAAAVGPPIIWQISSEAFADQDQTQANRADLLISKLGTNPAGFWGVVNNPVLCFEAKKGPAPANANSTQWRDVRKQIETWCDQSSGVDQGNPCWAVGAIGNFVKFWIYTTSIVGVANQNQKSRMVPVTWDATANGGAGAPRLMWTAPDWRTANNMDQYAALNYNDPVVPHILDWMLRHKWAEGGIPHPSVAAGAAGHVHQQAF</sequence>
<evidence type="ECO:0000313" key="2">
    <source>
        <dbReference type="Proteomes" id="UP001375240"/>
    </source>
</evidence>
<evidence type="ECO:0000313" key="1">
    <source>
        <dbReference type="EMBL" id="KAK6359107.1"/>
    </source>
</evidence>
<reference evidence="1 2" key="1">
    <citation type="submission" date="2019-10" db="EMBL/GenBank/DDBJ databases">
        <authorList>
            <person name="Palmer J.M."/>
        </authorList>
    </citation>
    <scope>NUCLEOTIDE SEQUENCE [LARGE SCALE GENOMIC DNA]</scope>
    <source>
        <strain evidence="1 2">TWF696</strain>
    </source>
</reference>
<organism evidence="1 2">
    <name type="scientific">Orbilia brochopaga</name>
    <dbReference type="NCBI Taxonomy" id="3140254"/>
    <lineage>
        <taxon>Eukaryota</taxon>
        <taxon>Fungi</taxon>
        <taxon>Dikarya</taxon>
        <taxon>Ascomycota</taxon>
        <taxon>Pezizomycotina</taxon>
        <taxon>Orbiliomycetes</taxon>
        <taxon>Orbiliales</taxon>
        <taxon>Orbiliaceae</taxon>
        <taxon>Orbilia</taxon>
    </lineage>
</organism>
<keyword evidence="2" id="KW-1185">Reference proteome</keyword>
<dbReference type="Proteomes" id="UP001375240">
    <property type="component" value="Unassembled WGS sequence"/>
</dbReference>